<dbReference type="Pfam" id="PF10135">
    <property type="entry name" value="Rod-binding"/>
    <property type="match status" value="1"/>
</dbReference>
<keyword evidence="2" id="KW-0282">Flagellum</keyword>
<dbReference type="EMBL" id="VUYU01000049">
    <property type="protein sequence ID" value="NHZ38418.1"/>
    <property type="molecule type" value="Genomic_DNA"/>
</dbReference>
<keyword evidence="2" id="KW-0969">Cilium</keyword>
<proteinExistence type="predicted"/>
<evidence type="ECO:0000259" key="1">
    <source>
        <dbReference type="Pfam" id="PF10135"/>
    </source>
</evidence>
<reference evidence="2 3" key="1">
    <citation type="submission" date="2019-09" db="EMBL/GenBank/DDBJ databases">
        <title>Taxonomy of Antarctic Massilia spp.: description of Massilia rubra sp. nov., Massilia aquatica sp. nov., Massilia mucilaginosa sp. nov., Massilia frigida sp. nov. isolated from streams, lakes and regoliths.</title>
        <authorList>
            <person name="Holochova P."/>
            <person name="Sedlacek I."/>
            <person name="Kralova S."/>
            <person name="Maslanova I."/>
            <person name="Busse H.-J."/>
            <person name="Stankova E."/>
            <person name="Vrbovska V."/>
            <person name="Kovarovic V."/>
            <person name="Bartak M."/>
            <person name="Svec P."/>
            <person name="Pantucek R."/>
        </authorList>
    </citation>
    <scope>NUCLEOTIDE SEQUENCE [LARGE SCALE GENOMIC DNA]</scope>
    <source>
        <strain evidence="2 3">CCM 8692</strain>
    </source>
</reference>
<accession>A0ABX0M061</accession>
<comment type="caution">
    <text evidence="2">The sequence shown here is derived from an EMBL/GenBank/DDBJ whole genome shotgun (WGS) entry which is preliminary data.</text>
</comment>
<keyword evidence="3" id="KW-1185">Reference proteome</keyword>
<name>A0ABX0M061_9BURK</name>
<evidence type="ECO:0000313" key="2">
    <source>
        <dbReference type="EMBL" id="NHZ38418.1"/>
    </source>
</evidence>
<gene>
    <name evidence="2" type="ORF">F0185_33255</name>
</gene>
<organism evidence="2 3">
    <name type="scientific">Massilia rubra</name>
    <dbReference type="NCBI Taxonomy" id="2607910"/>
    <lineage>
        <taxon>Bacteria</taxon>
        <taxon>Pseudomonadati</taxon>
        <taxon>Pseudomonadota</taxon>
        <taxon>Betaproteobacteria</taxon>
        <taxon>Burkholderiales</taxon>
        <taxon>Oxalobacteraceae</taxon>
        <taxon>Telluria group</taxon>
        <taxon>Massilia</taxon>
    </lineage>
</organism>
<sequence length="133" mass="13923">MNPLDLTTTLNRAGMGPGHEAAIAPAADPVFVAKATKAAIEFESFFIGNMLQQMRSGTRAMADDDSVFKDPVNRDMQDMADTMMAGQMAHQRAFGVADAILRQLLPSAATPAAAPAAPAASSAIPLQTPPQKI</sequence>
<dbReference type="RefSeq" id="WP_223164625.1">
    <property type="nucleotide sequence ID" value="NZ_VUYU01000049.1"/>
</dbReference>
<feature type="domain" description="Flagellar protein FlgJ N-terminal" evidence="1">
    <location>
        <begin position="52"/>
        <end position="103"/>
    </location>
</feature>
<dbReference type="Proteomes" id="UP000785613">
    <property type="component" value="Unassembled WGS sequence"/>
</dbReference>
<dbReference type="InterPro" id="IPR019301">
    <property type="entry name" value="Flagellar_prot_FlgJ_N"/>
</dbReference>
<protein>
    <submittedName>
        <fullName evidence="2">Flagellar biosynthesis protein FlgJ</fullName>
    </submittedName>
</protein>
<keyword evidence="2" id="KW-0966">Cell projection</keyword>
<evidence type="ECO:0000313" key="3">
    <source>
        <dbReference type="Proteomes" id="UP000785613"/>
    </source>
</evidence>